<dbReference type="PANTHER" id="PTHR11271:SF6">
    <property type="entry name" value="GUANINE DEAMINASE"/>
    <property type="match status" value="1"/>
</dbReference>
<sequence length="453" mass="49166">MKTLLRGRLLDFHGDPETDTNTHRWIEDGAILIEHGRIVASGPFSDMDGRGARVVDHRPHILMPGFIDAHIHFPQVQVVASWGEQLLDWLNSYVFPEEGRFCDAAHAQRMAEFILDEFSRNGTTTALAFGSSHATSVDALMAAAEARNMCLVAGKTMMDRNAPDSVLDTAQSSYDDSKALIARWHGRGRLAYAITPRFAITSTQGQLEAAGALAREHPDCIVQTHLSENLAEIAYTLSLYPKARDYLDIYESVGLLSPRLHLAHAIHLEEREIERMAESGARAVHCPTSNLFLGSGLFAGRTLEGRGIVSAIATDIGAGTSYSMLRTLAAAYDVRQLRGDKLGILAGFHKATRGNALALGLAHYIGTLADGSAADIVVLDPAATPAMALRAERARCLEDELFILQTMGDDRAVVETYVAGRALKGGAVDRVEAVSALPPAPRHADPLPLRRHR</sequence>
<dbReference type="SUPFAM" id="SSF51556">
    <property type="entry name" value="Metallo-dependent hydrolases"/>
    <property type="match status" value="1"/>
</dbReference>
<accession>A0A0P0YXJ8</accession>
<evidence type="ECO:0000256" key="6">
    <source>
        <dbReference type="ARBA" id="ARBA00022833"/>
    </source>
</evidence>
<dbReference type="PANTHER" id="PTHR11271">
    <property type="entry name" value="GUANINE DEAMINASE"/>
    <property type="match status" value="1"/>
</dbReference>
<dbReference type="RefSeq" id="WP_073469269.1">
    <property type="nucleotide sequence ID" value="NZ_BBWQ01000018.1"/>
</dbReference>
<evidence type="ECO:0000313" key="10">
    <source>
        <dbReference type="EMBL" id="BAT26160.1"/>
    </source>
</evidence>
<comment type="function">
    <text evidence="8">Catalyzes the hydrolytic deamination of guanine, producing xanthine and ammonia.</text>
</comment>
<dbReference type="Pfam" id="PF01979">
    <property type="entry name" value="Amidohydro_1"/>
    <property type="match status" value="1"/>
</dbReference>
<dbReference type="InterPro" id="IPR011059">
    <property type="entry name" value="Metal-dep_hydrolase_composite"/>
</dbReference>
<dbReference type="NCBIfam" id="NF006679">
    <property type="entry name" value="PRK09228.1"/>
    <property type="match status" value="1"/>
</dbReference>
<dbReference type="Gene3D" id="2.30.40.10">
    <property type="entry name" value="Urease, subunit C, domain 1"/>
    <property type="match status" value="1"/>
</dbReference>
<evidence type="ECO:0000256" key="1">
    <source>
        <dbReference type="ARBA" id="ARBA00004984"/>
    </source>
</evidence>
<comment type="catalytic activity">
    <reaction evidence="8">
        <text>guanine + H2O + H(+) = xanthine + NH4(+)</text>
        <dbReference type="Rhea" id="RHEA:14665"/>
        <dbReference type="ChEBI" id="CHEBI:15377"/>
        <dbReference type="ChEBI" id="CHEBI:15378"/>
        <dbReference type="ChEBI" id="CHEBI:16235"/>
        <dbReference type="ChEBI" id="CHEBI:17712"/>
        <dbReference type="ChEBI" id="CHEBI:28938"/>
        <dbReference type="EC" id="3.5.4.3"/>
    </reaction>
</comment>
<reference evidence="10" key="1">
    <citation type="journal article" date="2015" name="Proc. Natl. Acad. Sci. U.S.A.">
        <title>Bacterial clade with the ribosomal RNA operon on a small plasmid rather than the chromosome.</title>
        <authorList>
            <person name="Anda M."/>
            <person name="Ohtsubo Y."/>
            <person name="Okubo T."/>
            <person name="Sugawara M."/>
            <person name="Nagata Y."/>
            <person name="Tsuda M."/>
            <person name="Minamisawa K."/>
            <person name="Mitsui H."/>
        </authorList>
    </citation>
    <scope>NUCLEOTIDE SEQUENCE</scope>
    <source>
        <strain evidence="10">DSM 21988</strain>
    </source>
</reference>
<dbReference type="UniPathway" id="UPA00603">
    <property type="reaction ID" value="UER00660"/>
</dbReference>
<evidence type="ECO:0000256" key="2">
    <source>
        <dbReference type="ARBA" id="ARBA00006745"/>
    </source>
</evidence>
<evidence type="ECO:0000259" key="9">
    <source>
        <dbReference type="Pfam" id="PF01979"/>
    </source>
</evidence>
<evidence type="ECO:0000256" key="4">
    <source>
        <dbReference type="ARBA" id="ARBA00022723"/>
    </source>
</evidence>
<dbReference type="GO" id="GO:0006147">
    <property type="term" value="P:guanine catabolic process"/>
    <property type="evidence" value="ECO:0007669"/>
    <property type="project" value="UniProtKB-UniRule"/>
</dbReference>
<dbReference type="NCBIfam" id="TIGR02967">
    <property type="entry name" value="guan_deamin"/>
    <property type="match status" value="1"/>
</dbReference>
<dbReference type="InterPro" id="IPR006680">
    <property type="entry name" value="Amidohydro-rel"/>
</dbReference>
<comment type="cofactor">
    <cofactor evidence="8">
        <name>Zn(2+)</name>
        <dbReference type="ChEBI" id="CHEBI:29105"/>
    </cofactor>
    <text evidence="8">Binds 1 zinc ion per subunit.</text>
</comment>
<evidence type="ECO:0000256" key="8">
    <source>
        <dbReference type="RuleBase" id="RU366009"/>
    </source>
</evidence>
<dbReference type="InterPro" id="IPR051607">
    <property type="entry name" value="Metallo-dep_hydrolases"/>
</dbReference>
<dbReference type="EMBL" id="LC066371">
    <property type="protein sequence ID" value="BAT26160.1"/>
    <property type="molecule type" value="Genomic_DNA"/>
</dbReference>
<comment type="pathway">
    <text evidence="1 8">Purine metabolism; guanine degradation; xanthine from guanine: step 1/1.</text>
</comment>
<proteinExistence type="inferred from homology"/>
<comment type="similarity">
    <text evidence="2 8">Belongs to the metallo-dependent hydrolases superfamily. ATZ/TRZ family.</text>
</comment>
<dbReference type="GO" id="GO:0008892">
    <property type="term" value="F:guanine deaminase activity"/>
    <property type="evidence" value="ECO:0007669"/>
    <property type="project" value="UniProtKB-UniRule"/>
</dbReference>
<dbReference type="SUPFAM" id="SSF51338">
    <property type="entry name" value="Composite domain of metallo-dependent hydrolases"/>
    <property type="match status" value="2"/>
</dbReference>
<evidence type="ECO:0000256" key="3">
    <source>
        <dbReference type="ARBA" id="ARBA00012781"/>
    </source>
</evidence>
<dbReference type="GO" id="GO:0005829">
    <property type="term" value="C:cytosol"/>
    <property type="evidence" value="ECO:0007669"/>
    <property type="project" value="TreeGrafter"/>
</dbReference>
<evidence type="ECO:0000256" key="7">
    <source>
        <dbReference type="NCBIfam" id="TIGR02967"/>
    </source>
</evidence>
<dbReference type="AlphaFoldDB" id="A0A0P0YXJ8"/>
<keyword evidence="6 8" id="KW-0862">Zinc</keyword>
<organism evidence="10">
    <name type="scientific">Aureimonas altamirensis</name>
    <dbReference type="NCBI Taxonomy" id="370622"/>
    <lineage>
        <taxon>Bacteria</taxon>
        <taxon>Pseudomonadati</taxon>
        <taxon>Pseudomonadota</taxon>
        <taxon>Alphaproteobacteria</taxon>
        <taxon>Hyphomicrobiales</taxon>
        <taxon>Aurantimonadaceae</taxon>
        <taxon>Aureimonas</taxon>
    </lineage>
</organism>
<dbReference type="EC" id="3.5.4.3" evidence="3 7"/>
<name>A0A0P0YXJ8_9HYPH</name>
<feature type="domain" description="Amidohydrolase-related" evidence="9">
    <location>
        <begin position="61"/>
        <end position="422"/>
    </location>
</feature>
<keyword evidence="4 8" id="KW-0479">Metal-binding</keyword>
<protein>
    <recommendedName>
        <fullName evidence="3 7">Guanine deaminase</fullName>
        <shortName evidence="8">Guanase</shortName>
        <ecNumber evidence="3 7">3.5.4.3</ecNumber>
    </recommendedName>
    <alternativeName>
        <fullName evidence="8">Guanine aminohydrolase</fullName>
    </alternativeName>
</protein>
<dbReference type="GO" id="GO:0008270">
    <property type="term" value="F:zinc ion binding"/>
    <property type="evidence" value="ECO:0007669"/>
    <property type="project" value="UniProtKB-UniRule"/>
</dbReference>
<dbReference type="InterPro" id="IPR032466">
    <property type="entry name" value="Metal_Hydrolase"/>
</dbReference>
<keyword evidence="5 8" id="KW-0378">Hydrolase</keyword>
<evidence type="ECO:0000256" key="5">
    <source>
        <dbReference type="ARBA" id="ARBA00022801"/>
    </source>
</evidence>
<dbReference type="InterPro" id="IPR014311">
    <property type="entry name" value="Guanine_deaminase"/>
</dbReference>
<dbReference type="Gene3D" id="3.20.20.140">
    <property type="entry name" value="Metal-dependent hydrolases"/>
    <property type="match status" value="1"/>
</dbReference>